<accession>W0LIL3</accession>
<dbReference type="AlphaFoldDB" id="W0LIL3"/>
<dbReference type="HOGENOM" id="CLU_111895_0_0_6"/>
<dbReference type="Proteomes" id="UP000019030">
    <property type="component" value="Chromosome"/>
</dbReference>
<reference evidence="1 2" key="2">
    <citation type="submission" date="2015-03" db="EMBL/GenBank/DDBJ databases">
        <authorList>
            <person name="Chan K.-G."/>
        </authorList>
    </citation>
    <scope>NUCLEOTIDE SEQUENCE [LARGE SCALE GENOMIC DNA]</scope>
    <source>
        <strain evidence="1 2">RB-25</strain>
    </source>
</reference>
<dbReference type="EMBL" id="CP007044">
    <property type="protein sequence ID" value="AHG22192.1"/>
    <property type="molecule type" value="Genomic_DNA"/>
</dbReference>
<dbReference type="eggNOG" id="ENOG50332S5">
    <property type="taxonomic scope" value="Bacteria"/>
</dbReference>
<evidence type="ECO:0000313" key="1">
    <source>
        <dbReference type="EMBL" id="AHG22192.1"/>
    </source>
</evidence>
<protein>
    <submittedName>
        <fullName evidence="1">Uncharacterized protein</fullName>
    </submittedName>
</protein>
<dbReference type="RefSeq" id="WP_024910302.1">
    <property type="nucleotide sequence ID" value="NZ_CP007044.2"/>
</dbReference>
<dbReference type="STRING" id="1441930.Z042_23190"/>
<gene>
    <name evidence="1" type="ORF">Z042_23190</name>
</gene>
<evidence type="ECO:0000313" key="2">
    <source>
        <dbReference type="Proteomes" id="UP000019030"/>
    </source>
</evidence>
<organism evidence="1 2">
    <name type="scientific">Chania multitudinisentens RB-25</name>
    <dbReference type="NCBI Taxonomy" id="1441930"/>
    <lineage>
        <taxon>Bacteria</taxon>
        <taxon>Pseudomonadati</taxon>
        <taxon>Pseudomonadota</taxon>
        <taxon>Gammaproteobacteria</taxon>
        <taxon>Enterobacterales</taxon>
        <taxon>Yersiniaceae</taxon>
        <taxon>Chania</taxon>
    </lineage>
</organism>
<reference evidence="1 2" key="1">
    <citation type="submission" date="2014-01" db="EMBL/GenBank/DDBJ databases">
        <title>Isolation of Serratia multitudinisentens RB-25 from Ex-Landfill site.</title>
        <authorList>
            <person name="Robson E.H.J."/>
        </authorList>
    </citation>
    <scope>NUCLEOTIDE SEQUENCE [LARGE SCALE GENOMIC DNA]</scope>
    <source>
        <strain evidence="1 2">RB-25</strain>
    </source>
</reference>
<name>W0LIL3_9GAMM</name>
<proteinExistence type="predicted"/>
<dbReference type="KEGG" id="sfo:Z042_23190"/>
<sequence length="198" mass="22002">MASLDVFLPALRRHINGPLEIMMRQSLLESAITFCRESLIVRDSLQVEDAIPGATIALTESTLVKCVKRLRVIDLTGQLSNPDITPLVLDAGVDFTVISANHIAFTKPLGRVHIDVAVEPRRSVSEVPDVLADDYLDVVAAGALNDLFMMPGKPWSDPQRAAFFNAQFVEGYRRAYRDALDNSPVTSFHNPVRKHEFF</sequence>
<keyword evidence="2" id="KW-1185">Reference proteome</keyword>
<dbReference type="OrthoDB" id="5584931at2"/>
<dbReference type="PATRIC" id="fig|1441930.4.peg.4585"/>